<accession>A6JDZ5</accession>
<proteinExistence type="predicted"/>
<reference evidence="2" key="1">
    <citation type="submission" date="2005-09" db="EMBL/GenBank/DDBJ databases">
        <authorList>
            <person name="Mural R.J."/>
            <person name="Li P.W."/>
            <person name="Adams M.D."/>
            <person name="Amanatides P.G."/>
            <person name="Baden-Tillson H."/>
            <person name="Barnstead M."/>
            <person name="Chin S.H."/>
            <person name="Dew I."/>
            <person name="Evans C.A."/>
            <person name="Ferriera S."/>
            <person name="Flanigan M."/>
            <person name="Fosler C."/>
            <person name="Glodek A."/>
            <person name="Gu Z."/>
            <person name="Holt R.A."/>
            <person name="Jennings D."/>
            <person name="Kraft C.L."/>
            <person name="Lu F."/>
            <person name="Nguyen T."/>
            <person name="Nusskern D.R."/>
            <person name="Pfannkoch C.M."/>
            <person name="Sitter C."/>
            <person name="Sutton G.G."/>
            <person name="Venter J.C."/>
            <person name="Wang Z."/>
            <person name="Woodage T."/>
            <person name="Zheng X.H."/>
            <person name="Zhong F."/>
        </authorList>
    </citation>
    <scope>NUCLEOTIDE SEQUENCE [LARGE SCALE GENOMIC DNA]</scope>
    <source>
        <strain>BN</strain>
        <strain evidence="2">Sprague-Dawley</strain>
    </source>
</reference>
<evidence type="ECO:0000313" key="2">
    <source>
        <dbReference type="Proteomes" id="UP000234681"/>
    </source>
</evidence>
<name>A6JDZ5_RAT</name>
<dbReference type="AlphaFoldDB" id="A6JDZ5"/>
<dbReference type="Proteomes" id="UP000234681">
    <property type="component" value="Chromosome 6"/>
</dbReference>
<protein>
    <submittedName>
        <fullName evidence="1">Similar to CGI-35 protein (Predicted), isoform CRA_c</fullName>
    </submittedName>
</protein>
<sequence length="92" mass="9798">MRGCPVVVCIDCLSQLSTPVGFSFSTSVTLWPQLTVTSNEESGRSLVSQSCTFLTTDTTSSGCQMIMEPLASNSHSTESACCSWTSFLSSIN</sequence>
<dbReference type="EMBL" id="CH473982">
    <property type="protein sequence ID" value="EDL81539.1"/>
    <property type="molecule type" value="Genomic_DNA"/>
</dbReference>
<gene>
    <name evidence="1" type="primary">RGD1310899_predicted</name>
    <name evidence="1" type="ORF">rCG_20733</name>
</gene>
<evidence type="ECO:0000313" key="1">
    <source>
        <dbReference type="EMBL" id="EDL81539.1"/>
    </source>
</evidence>
<organism evidence="1 2">
    <name type="scientific">Rattus norvegicus</name>
    <name type="common">Rat</name>
    <dbReference type="NCBI Taxonomy" id="10116"/>
    <lineage>
        <taxon>Eukaryota</taxon>
        <taxon>Metazoa</taxon>
        <taxon>Chordata</taxon>
        <taxon>Craniata</taxon>
        <taxon>Vertebrata</taxon>
        <taxon>Euteleostomi</taxon>
        <taxon>Mammalia</taxon>
        <taxon>Eutheria</taxon>
        <taxon>Euarchontoglires</taxon>
        <taxon>Glires</taxon>
        <taxon>Rodentia</taxon>
        <taxon>Myomorpha</taxon>
        <taxon>Muroidea</taxon>
        <taxon>Muridae</taxon>
        <taxon>Murinae</taxon>
        <taxon>Rattus</taxon>
    </lineage>
</organism>